<evidence type="ECO:0000256" key="1">
    <source>
        <dbReference type="ARBA" id="ARBA00004141"/>
    </source>
</evidence>
<organism evidence="6 7">
    <name type="scientific">Caerostris darwini</name>
    <dbReference type="NCBI Taxonomy" id="1538125"/>
    <lineage>
        <taxon>Eukaryota</taxon>
        <taxon>Metazoa</taxon>
        <taxon>Ecdysozoa</taxon>
        <taxon>Arthropoda</taxon>
        <taxon>Chelicerata</taxon>
        <taxon>Arachnida</taxon>
        <taxon>Araneae</taxon>
        <taxon>Araneomorphae</taxon>
        <taxon>Entelegynae</taxon>
        <taxon>Araneoidea</taxon>
        <taxon>Araneidae</taxon>
        <taxon>Caerostris</taxon>
    </lineage>
</organism>
<reference evidence="6 7" key="1">
    <citation type="submission" date="2021-06" db="EMBL/GenBank/DDBJ databases">
        <title>Caerostris darwini draft genome.</title>
        <authorList>
            <person name="Kono N."/>
            <person name="Arakawa K."/>
        </authorList>
    </citation>
    <scope>NUCLEOTIDE SEQUENCE [LARGE SCALE GENOMIC DNA]</scope>
</reference>
<feature type="transmembrane region" description="Helical" evidence="5">
    <location>
        <begin position="105"/>
        <end position="122"/>
    </location>
</feature>
<dbReference type="EMBL" id="BPLQ01008495">
    <property type="protein sequence ID" value="GIY37729.1"/>
    <property type="molecule type" value="Genomic_DNA"/>
</dbReference>
<gene>
    <name evidence="6" type="primary">AVEN_218886_1</name>
    <name evidence="6" type="ORF">CDAR_421511</name>
</gene>
<comment type="subcellular location">
    <subcellularLocation>
        <location evidence="1">Membrane</location>
        <topology evidence="1">Multi-pass membrane protein</topology>
    </subcellularLocation>
</comment>
<dbReference type="PANTHER" id="PTHR45620">
    <property type="entry name" value="PDF RECEPTOR-LIKE PROTEIN-RELATED"/>
    <property type="match status" value="1"/>
</dbReference>
<dbReference type="Gene3D" id="4.10.1240.10">
    <property type="entry name" value="GPCR, family 2, extracellular hormone receptor domain"/>
    <property type="match status" value="1"/>
</dbReference>
<dbReference type="GO" id="GO:0017046">
    <property type="term" value="F:peptide hormone binding"/>
    <property type="evidence" value="ECO:0007669"/>
    <property type="project" value="TreeGrafter"/>
</dbReference>
<dbReference type="InterPro" id="IPR050332">
    <property type="entry name" value="GPCR_2"/>
</dbReference>
<comment type="caution">
    <text evidence="6">The sequence shown here is derived from an EMBL/GenBank/DDBJ whole genome shotgun (WGS) entry which is preliminary data.</text>
</comment>
<protein>
    <submittedName>
        <fullName evidence="6">Uncharacterized protein</fullName>
    </submittedName>
</protein>
<sequence length="167" mass="18844">MGFRTKEARFKRGYQTGRYRVYAGNVHASDANICYLCRKNLLLILKNEEGATASKLCSENGTWWVHPDLNQTWSNYSLCGNVVPFQDEGNVFVVHIPVIKAISQAGYSVSLTLLLIACLLLGSVRRLRCPRNNLHLQLFASFILRASVSLFRDMTYGSNINEVIDLL</sequence>
<dbReference type="Pfam" id="PF00002">
    <property type="entry name" value="7tm_2"/>
    <property type="match status" value="1"/>
</dbReference>
<dbReference type="PRINTS" id="PR00249">
    <property type="entry name" value="GPCRSECRETIN"/>
</dbReference>
<dbReference type="Proteomes" id="UP001054837">
    <property type="component" value="Unassembled WGS sequence"/>
</dbReference>
<keyword evidence="3 5" id="KW-1133">Transmembrane helix</keyword>
<dbReference type="InterPro" id="IPR036445">
    <property type="entry name" value="GPCR_2_extracell_dom_sf"/>
</dbReference>
<evidence type="ECO:0000313" key="7">
    <source>
        <dbReference type="Proteomes" id="UP001054837"/>
    </source>
</evidence>
<evidence type="ECO:0000256" key="2">
    <source>
        <dbReference type="ARBA" id="ARBA00022692"/>
    </source>
</evidence>
<keyword evidence="2 5" id="KW-0812">Transmembrane</keyword>
<dbReference type="InterPro" id="IPR000832">
    <property type="entry name" value="GPCR_2_secretin-like"/>
</dbReference>
<evidence type="ECO:0000313" key="6">
    <source>
        <dbReference type="EMBL" id="GIY37729.1"/>
    </source>
</evidence>
<evidence type="ECO:0000256" key="5">
    <source>
        <dbReference type="SAM" id="Phobius"/>
    </source>
</evidence>
<dbReference type="PANTHER" id="PTHR45620:SF1">
    <property type="entry name" value="G-PROTEIN COUPLED RECEPTORS FAMILY 2 PROFILE 2 DOMAIN-CONTAINING PROTEIN"/>
    <property type="match status" value="1"/>
</dbReference>
<dbReference type="SUPFAM" id="SSF111418">
    <property type="entry name" value="Hormone receptor domain"/>
    <property type="match status" value="1"/>
</dbReference>
<name>A0AAV4SUK3_9ARAC</name>
<dbReference type="GO" id="GO:0008528">
    <property type="term" value="F:G protein-coupled peptide receptor activity"/>
    <property type="evidence" value="ECO:0007669"/>
    <property type="project" value="TreeGrafter"/>
</dbReference>
<accession>A0AAV4SUK3</accession>
<keyword evidence="4 5" id="KW-0472">Membrane</keyword>
<dbReference type="Gene3D" id="1.20.1070.10">
    <property type="entry name" value="Rhodopsin 7-helix transmembrane proteins"/>
    <property type="match status" value="1"/>
</dbReference>
<evidence type="ECO:0000256" key="4">
    <source>
        <dbReference type="ARBA" id="ARBA00023136"/>
    </source>
</evidence>
<proteinExistence type="predicted"/>
<dbReference type="AlphaFoldDB" id="A0AAV4SUK3"/>
<evidence type="ECO:0000256" key="3">
    <source>
        <dbReference type="ARBA" id="ARBA00022989"/>
    </source>
</evidence>
<dbReference type="GO" id="GO:0007188">
    <property type="term" value="P:adenylate cyclase-modulating G protein-coupled receptor signaling pathway"/>
    <property type="evidence" value="ECO:0007669"/>
    <property type="project" value="TreeGrafter"/>
</dbReference>
<keyword evidence="7" id="KW-1185">Reference proteome</keyword>
<dbReference type="GO" id="GO:0005886">
    <property type="term" value="C:plasma membrane"/>
    <property type="evidence" value="ECO:0007669"/>
    <property type="project" value="TreeGrafter"/>
</dbReference>